<dbReference type="PANTHER" id="PTHR43394">
    <property type="entry name" value="ATP-DEPENDENT PERMEASE MDL1, MITOCHONDRIAL"/>
    <property type="match status" value="1"/>
</dbReference>
<dbReference type="GO" id="GO:0016887">
    <property type="term" value="F:ATP hydrolysis activity"/>
    <property type="evidence" value="ECO:0007669"/>
    <property type="project" value="InterPro"/>
</dbReference>
<dbReference type="InterPro" id="IPR003593">
    <property type="entry name" value="AAA+_ATPase"/>
</dbReference>
<feature type="transmembrane region" description="Helical" evidence="9">
    <location>
        <begin position="157"/>
        <end position="179"/>
    </location>
</feature>
<dbReference type="InterPro" id="IPR017871">
    <property type="entry name" value="ABC_transporter-like_CS"/>
</dbReference>
<evidence type="ECO:0000313" key="13">
    <source>
        <dbReference type="Proteomes" id="UP000269226"/>
    </source>
</evidence>
<feature type="transmembrane region" description="Helical" evidence="9">
    <location>
        <begin position="246"/>
        <end position="267"/>
    </location>
</feature>
<protein>
    <submittedName>
        <fullName evidence="12">Heterodimeric efflux ABC transporter, permeaseATP-binding subunit 1</fullName>
    </submittedName>
</protein>
<dbReference type="Pfam" id="PF00664">
    <property type="entry name" value="ABC_membrane"/>
    <property type="match status" value="1"/>
</dbReference>
<accession>A0A2Z5Y4C8</accession>
<sequence length="589" mass="65545">MFKVLKKTNRTERLLVVLSFLFVLIQVGLELKVPNYMSKITERLQEPGTTTSDILSLGLKMVALSLSGFVLAIIVGFFAARISASLSKRIRGELFDQVVDYSTNEIQHFSVPSLITRTTNDLTQIQLVIATGLQLLIKCPITIIWAFTIIANKNWKWTAMTGVAIFILLMIVTIVMTFVRPKFIQIQGLTDDLNGVTKESLTGIRVVRAYNAENYQDKKFKKVNDKLTNANLFTGRIMAIFNPTMTLISSGLTLTVYWIGTFLIQAATGMDKINLFSDMVVFTSYSMQIVMSFMMLISVFFLLPRAAVAAKRINEVLALSSSVHFSKKSIQKEETTNNGSLSFENVSFTYPNTMDAVLHNVSFSAKKGQTVAIIGSTGSGKSTILKLMVRLFDRSSGEICLNGREIKDFSHEELNNIIGYIPQKPILYTGTIRSNMELGKSLATPLDDQKILKAIEIAQAKEFVDEQADKLDAHVSQGGNNFSGGQKQRLAIARVIARQPEILLFDDSFSALDYKTDNKLRATLKEQLPNTTKIIVAQRINTIIDANLIVVLENGKVVGKGTHKQLLAENKAYQEIAYSQLSKEELANE</sequence>
<keyword evidence="4 9" id="KW-0812">Transmembrane</keyword>
<evidence type="ECO:0000256" key="2">
    <source>
        <dbReference type="ARBA" id="ARBA00022448"/>
    </source>
</evidence>
<dbReference type="GO" id="GO:0005886">
    <property type="term" value="C:plasma membrane"/>
    <property type="evidence" value="ECO:0007669"/>
    <property type="project" value="UniProtKB-SubCell"/>
</dbReference>
<dbReference type="InterPro" id="IPR003439">
    <property type="entry name" value="ABC_transporter-like_ATP-bd"/>
</dbReference>
<keyword evidence="6 12" id="KW-0067">ATP-binding</keyword>
<dbReference type="PROSITE" id="PS00211">
    <property type="entry name" value="ABC_TRANSPORTER_1"/>
    <property type="match status" value="1"/>
</dbReference>
<evidence type="ECO:0000256" key="8">
    <source>
        <dbReference type="ARBA" id="ARBA00023136"/>
    </source>
</evidence>
<dbReference type="Gene3D" id="3.40.50.300">
    <property type="entry name" value="P-loop containing nucleotide triphosphate hydrolases"/>
    <property type="match status" value="1"/>
</dbReference>
<dbReference type="InterPro" id="IPR011527">
    <property type="entry name" value="ABC1_TM_dom"/>
</dbReference>
<dbReference type="SUPFAM" id="SSF90123">
    <property type="entry name" value="ABC transporter transmembrane region"/>
    <property type="match status" value="1"/>
</dbReference>
<dbReference type="Gene3D" id="1.20.1560.10">
    <property type="entry name" value="ABC transporter type 1, transmembrane domain"/>
    <property type="match status" value="1"/>
</dbReference>
<dbReference type="Pfam" id="PF00005">
    <property type="entry name" value="ABC_tran"/>
    <property type="match status" value="1"/>
</dbReference>
<feature type="transmembrane region" description="Helical" evidence="9">
    <location>
        <begin position="54"/>
        <end position="80"/>
    </location>
</feature>
<dbReference type="PROSITE" id="PS50929">
    <property type="entry name" value="ABC_TM1F"/>
    <property type="match status" value="1"/>
</dbReference>
<dbReference type="EMBL" id="AP018492">
    <property type="protein sequence ID" value="BBC61621.1"/>
    <property type="molecule type" value="Genomic_DNA"/>
</dbReference>
<keyword evidence="7 9" id="KW-1133">Transmembrane helix</keyword>
<feature type="domain" description="ABC transporter" evidence="10">
    <location>
        <begin position="341"/>
        <end position="579"/>
    </location>
</feature>
<dbReference type="InterPro" id="IPR036640">
    <property type="entry name" value="ABC1_TM_sf"/>
</dbReference>
<organism evidence="12 13">
    <name type="scientific">Melissococcus plutonius</name>
    <dbReference type="NCBI Taxonomy" id="33970"/>
    <lineage>
        <taxon>Bacteria</taxon>
        <taxon>Bacillati</taxon>
        <taxon>Bacillota</taxon>
        <taxon>Bacilli</taxon>
        <taxon>Lactobacillales</taxon>
        <taxon>Enterococcaceae</taxon>
        <taxon>Melissococcus</taxon>
    </lineage>
</organism>
<keyword evidence="5" id="KW-0547">Nucleotide-binding</keyword>
<gene>
    <name evidence="12" type="ORF">DAT561_1526</name>
</gene>
<evidence type="ECO:0000256" key="5">
    <source>
        <dbReference type="ARBA" id="ARBA00022741"/>
    </source>
</evidence>
<proteinExistence type="predicted"/>
<evidence type="ECO:0000256" key="9">
    <source>
        <dbReference type="SAM" id="Phobius"/>
    </source>
</evidence>
<dbReference type="PANTHER" id="PTHR43394:SF1">
    <property type="entry name" value="ATP-BINDING CASSETTE SUB-FAMILY B MEMBER 10, MITOCHONDRIAL"/>
    <property type="match status" value="1"/>
</dbReference>
<dbReference type="SUPFAM" id="SSF52540">
    <property type="entry name" value="P-loop containing nucleoside triphosphate hydrolases"/>
    <property type="match status" value="1"/>
</dbReference>
<dbReference type="InterPro" id="IPR039421">
    <property type="entry name" value="Type_1_exporter"/>
</dbReference>
<dbReference type="GeneID" id="57044055"/>
<keyword evidence="2" id="KW-0813">Transport</keyword>
<keyword evidence="3" id="KW-1003">Cell membrane</keyword>
<evidence type="ECO:0000256" key="3">
    <source>
        <dbReference type="ARBA" id="ARBA00022475"/>
    </source>
</evidence>
<feature type="transmembrane region" description="Helical" evidence="9">
    <location>
        <begin position="279"/>
        <end position="303"/>
    </location>
</feature>
<dbReference type="PROSITE" id="PS50893">
    <property type="entry name" value="ABC_TRANSPORTER_2"/>
    <property type="match status" value="1"/>
</dbReference>
<evidence type="ECO:0000259" key="10">
    <source>
        <dbReference type="PROSITE" id="PS50893"/>
    </source>
</evidence>
<dbReference type="GO" id="GO:0015421">
    <property type="term" value="F:ABC-type oligopeptide transporter activity"/>
    <property type="evidence" value="ECO:0007669"/>
    <property type="project" value="TreeGrafter"/>
</dbReference>
<feature type="domain" description="ABC transmembrane type-1" evidence="11">
    <location>
        <begin position="17"/>
        <end position="305"/>
    </location>
</feature>
<dbReference type="GO" id="GO:0005524">
    <property type="term" value="F:ATP binding"/>
    <property type="evidence" value="ECO:0007669"/>
    <property type="project" value="UniProtKB-KW"/>
</dbReference>
<dbReference type="RefSeq" id="WP_015695424.1">
    <property type="nucleotide sequence ID" value="NZ_AP018492.1"/>
</dbReference>
<evidence type="ECO:0000256" key="7">
    <source>
        <dbReference type="ARBA" id="ARBA00022989"/>
    </source>
</evidence>
<evidence type="ECO:0000256" key="1">
    <source>
        <dbReference type="ARBA" id="ARBA00004651"/>
    </source>
</evidence>
<dbReference type="FunFam" id="3.40.50.300:FF:000854">
    <property type="entry name" value="Multidrug ABC transporter ATP-binding protein"/>
    <property type="match status" value="1"/>
</dbReference>
<reference evidence="12 13" key="1">
    <citation type="submission" date="2018-01" db="EMBL/GenBank/DDBJ databases">
        <title>Whole genome sequence of Melissococcus plutonius DAT561.</title>
        <authorList>
            <person name="Okumura K."/>
            <person name="Takamatsu D."/>
            <person name="Okura M."/>
        </authorList>
    </citation>
    <scope>NUCLEOTIDE SEQUENCE [LARGE SCALE GENOMIC DNA]</scope>
    <source>
        <strain evidence="12 13">DAT561</strain>
    </source>
</reference>
<evidence type="ECO:0000313" key="12">
    <source>
        <dbReference type="EMBL" id="BBC61621.1"/>
    </source>
</evidence>
<evidence type="ECO:0000259" key="11">
    <source>
        <dbReference type="PROSITE" id="PS50929"/>
    </source>
</evidence>
<evidence type="ECO:0000256" key="4">
    <source>
        <dbReference type="ARBA" id="ARBA00022692"/>
    </source>
</evidence>
<dbReference type="InterPro" id="IPR027417">
    <property type="entry name" value="P-loop_NTPase"/>
</dbReference>
<feature type="transmembrane region" description="Helical" evidence="9">
    <location>
        <begin position="127"/>
        <end position="151"/>
    </location>
</feature>
<evidence type="ECO:0000256" key="6">
    <source>
        <dbReference type="ARBA" id="ARBA00022840"/>
    </source>
</evidence>
<keyword evidence="8 9" id="KW-0472">Membrane</keyword>
<dbReference type="CDD" id="cd18548">
    <property type="entry name" value="ABC_6TM_Tm287_like"/>
    <property type="match status" value="1"/>
</dbReference>
<comment type="subcellular location">
    <subcellularLocation>
        <location evidence="1">Cell membrane</location>
        <topology evidence="1">Multi-pass membrane protein</topology>
    </subcellularLocation>
</comment>
<dbReference type="AlphaFoldDB" id="A0A2Z5Y4C8"/>
<name>A0A2Z5Y4C8_9ENTE</name>
<dbReference type="SMART" id="SM00382">
    <property type="entry name" value="AAA"/>
    <property type="match status" value="1"/>
</dbReference>
<dbReference type="Proteomes" id="UP000269226">
    <property type="component" value="Chromosome"/>
</dbReference>